<evidence type="ECO:0000256" key="1">
    <source>
        <dbReference type="ARBA" id="ARBA00004127"/>
    </source>
</evidence>
<proteinExistence type="inferred from homology"/>
<dbReference type="PANTHER" id="PTHR43337">
    <property type="entry name" value="XANTHINE/URACIL PERMEASE C887.17-RELATED"/>
    <property type="match status" value="1"/>
</dbReference>
<feature type="transmembrane region" description="Helical" evidence="7">
    <location>
        <begin position="20"/>
        <end position="41"/>
    </location>
</feature>
<feature type="transmembrane region" description="Helical" evidence="7">
    <location>
        <begin position="74"/>
        <end position="91"/>
    </location>
</feature>
<feature type="transmembrane region" description="Helical" evidence="7">
    <location>
        <begin position="417"/>
        <end position="434"/>
    </location>
</feature>
<evidence type="ECO:0000256" key="2">
    <source>
        <dbReference type="ARBA" id="ARBA00005697"/>
    </source>
</evidence>
<feature type="transmembrane region" description="Helical" evidence="7">
    <location>
        <begin position="194"/>
        <end position="217"/>
    </location>
</feature>
<keyword evidence="4 7" id="KW-0812">Transmembrane</keyword>
<dbReference type="RefSeq" id="WP_133940520.1">
    <property type="nucleotide sequence ID" value="NZ_CP038241.1"/>
</dbReference>
<gene>
    <name evidence="8" type="ORF">E4K63_05570</name>
</gene>
<sequence length="438" mass="47281">MQLKIFEIYRSDNFSLKHEIIGGMTTFLSMLYIVVVNPIILSHAGIPFSGALTATVLVSFVSCLLMGIFSNSPIAVAPGMGINAFFTYAIVQNMQVSWQIALGIVFWSGIIFTFLSMINLRTLIVKAIPYQVRYAVICGIGLLIAVVGLKAANVLAPNPENLIEMADLNVSFILFLVGLLVTGVLIYYGYTGALIIGIVGITVIYFSLSFLFPSLNLQAKFNGFIAMPDFSTFGQLDLVNSLSIAFWPAIFAFLFTTMFDSLAGVIGVCEVGNLLDEKGDPKNLKEILTVDGLAGVFSGILGTSSAISYIESATGIKSGARTGVSAIIIGFLFLPFLFLSPLLSLVPSVATAPVLFIVGIYMMKLIGNIKWQQIEEAIPALITILIIPLTSSITHGMILGLLLWSLFRVFVGKIKDISNTLIVLNILSIGLLIIETIF</sequence>
<evidence type="ECO:0000313" key="9">
    <source>
        <dbReference type="Proteomes" id="UP000502004"/>
    </source>
</evidence>
<dbReference type="InterPro" id="IPR006043">
    <property type="entry name" value="NCS2"/>
</dbReference>
<dbReference type="AlphaFoldDB" id="A0AAE6YK32"/>
<reference evidence="8 9" key="1">
    <citation type="submission" date="2019-03" db="EMBL/GenBank/DDBJ databases">
        <title>Complete Genome Sequence of Allofrancisella inopinata Strain SYSU YG23 Isolated from Water-Cooling Systems in China.</title>
        <authorList>
            <person name="Ohrman C."/>
            <person name="Uneklint I."/>
            <person name="Sjodin A."/>
        </authorList>
    </citation>
    <scope>NUCLEOTIDE SEQUENCE [LARGE SCALE GENOMIC DNA]</scope>
    <source>
        <strain evidence="8 9">SYSU YG23</strain>
    </source>
</reference>
<dbReference type="KEGG" id="aii:E4K63_05570"/>
<feature type="transmembrane region" description="Helical" evidence="7">
    <location>
        <begin position="287"/>
        <end position="310"/>
    </location>
</feature>
<feature type="transmembrane region" description="Helical" evidence="7">
    <location>
        <begin position="48"/>
        <end position="68"/>
    </location>
</feature>
<keyword evidence="6 7" id="KW-0472">Membrane</keyword>
<feature type="transmembrane region" description="Helical" evidence="7">
    <location>
        <begin position="238"/>
        <end position="267"/>
    </location>
</feature>
<evidence type="ECO:0000256" key="3">
    <source>
        <dbReference type="ARBA" id="ARBA00022448"/>
    </source>
</evidence>
<dbReference type="GO" id="GO:0012505">
    <property type="term" value="C:endomembrane system"/>
    <property type="evidence" value="ECO:0007669"/>
    <property type="project" value="UniProtKB-SubCell"/>
</dbReference>
<feature type="transmembrane region" description="Helical" evidence="7">
    <location>
        <begin position="345"/>
        <end position="366"/>
    </location>
</feature>
<dbReference type="GO" id="GO:0005886">
    <property type="term" value="C:plasma membrane"/>
    <property type="evidence" value="ECO:0007669"/>
    <property type="project" value="TreeGrafter"/>
</dbReference>
<keyword evidence="5 7" id="KW-1133">Transmembrane helix</keyword>
<keyword evidence="9" id="KW-1185">Reference proteome</keyword>
<feature type="transmembrane region" description="Helical" evidence="7">
    <location>
        <begin position="322"/>
        <end position="339"/>
    </location>
</feature>
<feature type="transmembrane region" description="Helical" evidence="7">
    <location>
        <begin position="132"/>
        <end position="156"/>
    </location>
</feature>
<dbReference type="InterPro" id="IPR045018">
    <property type="entry name" value="Azg-like"/>
</dbReference>
<accession>A0AAE6YK32</accession>
<dbReference type="EMBL" id="CP038241">
    <property type="protein sequence ID" value="QIV96324.1"/>
    <property type="molecule type" value="Genomic_DNA"/>
</dbReference>
<comment type="similarity">
    <text evidence="2">Belongs to the nucleobase:cation symporter-2 (NCS2) (TC 2.A.40) family. Azg-like subfamily.</text>
</comment>
<dbReference type="GO" id="GO:0005345">
    <property type="term" value="F:purine nucleobase transmembrane transporter activity"/>
    <property type="evidence" value="ECO:0007669"/>
    <property type="project" value="TreeGrafter"/>
</dbReference>
<organism evidence="8 9">
    <name type="scientific">Allofrancisella inopinata</name>
    <dbReference type="NCBI Taxonomy" id="1085647"/>
    <lineage>
        <taxon>Bacteria</taxon>
        <taxon>Pseudomonadati</taxon>
        <taxon>Pseudomonadota</taxon>
        <taxon>Gammaproteobacteria</taxon>
        <taxon>Thiotrichales</taxon>
        <taxon>Francisellaceae</taxon>
        <taxon>Allofrancisella</taxon>
    </lineage>
</organism>
<protein>
    <submittedName>
        <fullName evidence="8">NCS2 family permease</fullName>
    </submittedName>
</protein>
<feature type="transmembrane region" description="Helical" evidence="7">
    <location>
        <begin position="98"/>
        <end position="120"/>
    </location>
</feature>
<feature type="transmembrane region" description="Helical" evidence="7">
    <location>
        <begin position="378"/>
        <end position="405"/>
    </location>
</feature>
<evidence type="ECO:0000256" key="5">
    <source>
        <dbReference type="ARBA" id="ARBA00022989"/>
    </source>
</evidence>
<dbReference type="PANTHER" id="PTHR43337:SF1">
    <property type="entry name" value="XANTHINE_URACIL PERMEASE C887.17-RELATED"/>
    <property type="match status" value="1"/>
</dbReference>
<evidence type="ECO:0000313" key="8">
    <source>
        <dbReference type="EMBL" id="QIV96324.1"/>
    </source>
</evidence>
<keyword evidence="3" id="KW-0813">Transport</keyword>
<evidence type="ECO:0000256" key="6">
    <source>
        <dbReference type="ARBA" id="ARBA00023136"/>
    </source>
</evidence>
<evidence type="ECO:0000256" key="4">
    <source>
        <dbReference type="ARBA" id="ARBA00022692"/>
    </source>
</evidence>
<dbReference type="Proteomes" id="UP000502004">
    <property type="component" value="Chromosome"/>
</dbReference>
<evidence type="ECO:0000256" key="7">
    <source>
        <dbReference type="SAM" id="Phobius"/>
    </source>
</evidence>
<comment type="subcellular location">
    <subcellularLocation>
        <location evidence="1">Endomembrane system</location>
        <topology evidence="1">Multi-pass membrane protein</topology>
    </subcellularLocation>
</comment>
<dbReference type="Pfam" id="PF00860">
    <property type="entry name" value="Xan_ur_permease"/>
    <property type="match status" value="1"/>
</dbReference>
<feature type="transmembrane region" description="Helical" evidence="7">
    <location>
        <begin position="168"/>
        <end position="188"/>
    </location>
</feature>
<name>A0AAE6YK32_9GAMM</name>